<organism evidence="1 2">
    <name type="scientific">Xenorhabdus lircayensis</name>
    <dbReference type="NCBI Taxonomy" id="2763499"/>
    <lineage>
        <taxon>Bacteria</taxon>
        <taxon>Pseudomonadati</taxon>
        <taxon>Pseudomonadota</taxon>
        <taxon>Gammaproteobacteria</taxon>
        <taxon>Enterobacterales</taxon>
        <taxon>Morganellaceae</taxon>
        <taxon>Xenorhabdus</taxon>
    </lineage>
</organism>
<reference evidence="1 2" key="1">
    <citation type="submission" date="2020-08" db="EMBL/GenBank/DDBJ databases">
        <title>Description of Xenorhabdus lircayensis sp. nov., the symbiotic bacterium associated with the entomopathogenic nematode Steirnernema unicornum.</title>
        <authorList>
            <person name="Castaneda-Alvarez C."/>
            <person name="Prodan S."/>
            <person name="Zamorano A."/>
            <person name="San-Blas E."/>
            <person name="Aballay E."/>
        </authorList>
    </citation>
    <scope>NUCLEOTIDE SEQUENCE [LARGE SCALE GENOMIC DNA]</scope>
    <source>
        <strain evidence="1 2">VLS</strain>
    </source>
</reference>
<protein>
    <submittedName>
        <fullName evidence="1">Uncharacterized protein</fullName>
    </submittedName>
</protein>
<evidence type="ECO:0000313" key="2">
    <source>
        <dbReference type="Proteomes" id="UP000696184"/>
    </source>
</evidence>
<dbReference type="RefSeq" id="WP_198688038.1">
    <property type="nucleotide sequence ID" value="NZ_CAWPUD010000038.1"/>
</dbReference>
<gene>
    <name evidence="1" type="ORF">H8A87_00275</name>
</gene>
<comment type="caution">
    <text evidence="1">The sequence shown here is derived from an EMBL/GenBank/DDBJ whole genome shotgun (WGS) entry which is preliminary data.</text>
</comment>
<dbReference type="EMBL" id="JACOII010000004">
    <property type="protein sequence ID" value="MBI6547232.1"/>
    <property type="molecule type" value="Genomic_DNA"/>
</dbReference>
<sequence>MNIKDKSDLVDTPSIDVGNIVYYTVKIRRLQIYNQGGENSVSNIRVTVYSKLYDYLIFELAYPNEEMRGIATYAGLLEALVKEYTVKIKATEYHGSQEVGFITGVAIIS</sequence>
<dbReference type="Proteomes" id="UP000696184">
    <property type="component" value="Unassembled WGS sequence"/>
</dbReference>
<accession>A0ABS0U039</accession>
<proteinExistence type="predicted"/>
<evidence type="ECO:0000313" key="1">
    <source>
        <dbReference type="EMBL" id="MBI6547232.1"/>
    </source>
</evidence>
<name>A0ABS0U039_9GAMM</name>
<keyword evidence="2" id="KW-1185">Reference proteome</keyword>